<keyword evidence="2" id="KW-0560">Oxidoreductase</keyword>
<dbReference type="InterPro" id="IPR036291">
    <property type="entry name" value="NAD(P)-bd_dom_sf"/>
</dbReference>
<dbReference type="Pfam" id="PF02558">
    <property type="entry name" value="ApbA"/>
    <property type="match status" value="1"/>
</dbReference>
<protein>
    <submittedName>
        <fullName evidence="4">Ketopantoate reductase family protein</fullName>
    </submittedName>
</protein>
<dbReference type="PANTHER" id="PTHR43765">
    <property type="entry name" value="2-DEHYDROPANTOATE 2-REDUCTASE-RELATED"/>
    <property type="match status" value="1"/>
</dbReference>
<evidence type="ECO:0000313" key="5">
    <source>
        <dbReference type="Proteomes" id="UP000673375"/>
    </source>
</evidence>
<proteinExistence type="predicted"/>
<keyword evidence="1" id="KW-0521">NADP</keyword>
<accession>A0ABS4CMT9</accession>
<dbReference type="SUPFAM" id="SSF51735">
    <property type="entry name" value="NAD(P)-binding Rossmann-fold domains"/>
    <property type="match status" value="1"/>
</dbReference>
<sequence>MKILIYGAGIQGSFLAHSLLKNKKNEVTLLARGQRKADLEAHGLVLSHELQKRKTQDIVPVISTLQPDDWFDLIFVTMKYSDFDSVIEPLAKNRSQTIIFVGNQMNADKLEKAILGLSNFKKNILFGFQNTGGTRKNDEFTVLRFGKGNMKIQSLTGKISTSALLDQVFNKTDYSWKEYTQLNAWLKSHGALIMVMNSLDYIFDNDTKKIRRSKELHYAAGAYKEAFAVLEKNGYPIAPKAQKYFLGRPILAKILLKLLYLTPVMKMAEGNFKEIAAIIEAMNEMKTKTDLSTPNLDALTEAALNRYEKSLA</sequence>
<dbReference type="Proteomes" id="UP000673375">
    <property type="component" value="Unassembled WGS sequence"/>
</dbReference>
<dbReference type="PANTHER" id="PTHR43765:SF2">
    <property type="entry name" value="2-DEHYDROPANTOATE 2-REDUCTASE"/>
    <property type="match status" value="1"/>
</dbReference>
<name>A0ABS4CMT9_9ENTE</name>
<evidence type="ECO:0000256" key="1">
    <source>
        <dbReference type="ARBA" id="ARBA00022857"/>
    </source>
</evidence>
<feature type="domain" description="Ketopantoate reductase N-terminal" evidence="3">
    <location>
        <begin position="3"/>
        <end position="155"/>
    </location>
</feature>
<evidence type="ECO:0000256" key="2">
    <source>
        <dbReference type="ARBA" id="ARBA00023002"/>
    </source>
</evidence>
<reference evidence="4 5" key="1">
    <citation type="submission" date="2020-12" db="EMBL/GenBank/DDBJ databases">
        <title>Vagococcus allomyrinae sp. nov. and Enterococcus lavae sp. nov., isolated from the larvae of Allomyrina dichotoma.</title>
        <authorList>
            <person name="Lee S.D."/>
        </authorList>
    </citation>
    <scope>NUCLEOTIDE SEQUENCE [LARGE SCALE GENOMIC DNA]</scope>
    <source>
        <strain evidence="4 5">BWM-S5</strain>
    </source>
</reference>
<gene>
    <name evidence="4" type="ORF">I6N96_14165</name>
</gene>
<dbReference type="RefSeq" id="WP_209558200.1">
    <property type="nucleotide sequence ID" value="NZ_JAEDXU010000007.1"/>
</dbReference>
<dbReference type="Gene3D" id="3.40.50.720">
    <property type="entry name" value="NAD(P)-binding Rossmann-like Domain"/>
    <property type="match status" value="1"/>
</dbReference>
<keyword evidence="5" id="KW-1185">Reference proteome</keyword>
<dbReference type="EMBL" id="JAEDXU010000007">
    <property type="protein sequence ID" value="MBP1047426.1"/>
    <property type="molecule type" value="Genomic_DNA"/>
</dbReference>
<evidence type="ECO:0000259" key="3">
    <source>
        <dbReference type="Pfam" id="PF02558"/>
    </source>
</evidence>
<dbReference type="InterPro" id="IPR013332">
    <property type="entry name" value="KPR_N"/>
</dbReference>
<evidence type="ECO:0000313" key="4">
    <source>
        <dbReference type="EMBL" id="MBP1047426.1"/>
    </source>
</evidence>
<dbReference type="InterPro" id="IPR050838">
    <property type="entry name" value="Ketopantoate_reductase"/>
</dbReference>
<organism evidence="4 5">
    <name type="scientific">Enterococcus larvae</name>
    <dbReference type="NCBI Taxonomy" id="2794352"/>
    <lineage>
        <taxon>Bacteria</taxon>
        <taxon>Bacillati</taxon>
        <taxon>Bacillota</taxon>
        <taxon>Bacilli</taxon>
        <taxon>Lactobacillales</taxon>
        <taxon>Enterococcaceae</taxon>
        <taxon>Enterococcus</taxon>
    </lineage>
</organism>
<comment type="caution">
    <text evidence="4">The sequence shown here is derived from an EMBL/GenBank/DDBJ whole genome shotgun (WGS) entry which is preliminary data.</text>
</comment>